<feature type="compositionally biased region" description="Polar residues" evidence="5">
    <location>
        <begin position="170"/>
        <end position="186"/>
    </location>
</feature>
<dbReference type="Gene3D" id="2.40.50.140">
    <property type="entry name" value="Nucleic acid-binding proteins"/>
    <property type="match status" value="1"/>
</dbReference>
<evidence type="ECO:0000256" key="5">
    <source>
        <dbReference type="SAM" id="MobiDB-lite"/>
    </source>
</evidence>
<comment type="caution">
    <text evidence="7">The sequence shown here is derived from an EMBL/GenBank/DDBJ whole genome shotgun (WGS) entry which is preliminary data.</text>
</comment>
<dbReference type="InterPro" id="IPR036514">
    <property type="entry name" value="SGNH_hydro_sf"/>
</dbReference>
<dbReference type="InterPro" id="IPR036390">
    <property type="entry name" value="WH_DNA-bd_sf"/>
</dbReference>
<reference evidence="7 8" key="1">
    <citation type="journal article" date="2020" name="ISME J.">
        <title>Uncovering the hidden diversity of litter-decomposition mechanisms in mushroom-forming fungi.</title>
        <authorList>
            <person name="Floudas D."/>
            <person name="Bentzer J."/>
            <person name="Ahren D."/>
            <person name="Johansson T."/>
            <person name="Persson P."/>
            <person name="Tunlid A."/>
        </authorList>
    </citation>
    <scope>NUCLEOTIDE SEQUENCE [LARGE SCALE GENOMIC DNA]</scope>
    <source>
        <strain evidence="7 8">CBS 291.85</strain>
    </source>
</reference>
<dbReference type="AlphaFoldDB" id="A0A8H5GZL5"/>
<proteinExistence type="inferred from homology"/>
<evidence type="ECO:0000256" key="4">
    <source>
        <dbReference type="ARBA" id="ARBA00023242"/>
    </source>
</evidence>
<evidence type="ECO:0000256" key="2">
    <source>
        <dbReference type="ARBA" id="ARBA00007815"/>
    </source>
</evidence>
<comment type="subcellular location">
    <subcellularLocation>
        <location evidence="1">Nucleus</location>
    </subcellularLocation>
</comment>
<dbReference type="PANTHER" id="PTHR13989:SF16">
    <property type="entry name" value="REPLICATION PROTEIN A2"/>
    <property type="match status" value="1"/>
</dbReference>
<dbReference type="Gene3D" id="1.10.10.10">
    <property type="entry name" value="Winged helix-like DNA-binding domain superfamily/Winged helix DNA-binding domain"/>
    <property type="match status" value="1"/>
</dbReference>
<dbReference type="Gene3D" id="3.40.50.1110">
    <property type="entry name" value="SGNH hydrolase"/>
    <property type="match status" value="1"/>
</dbReference>
<comment type="similarity">
    <text evidence="2">Belongs to the replication factor A protein 2 family.</text>
</comment>
<dbReference type="GO" id="GO:0000724">
    <property type="term" value="P:double-strand break repair via homologous recombination"/>
    <property type="evidence" value="ECO:0007669"/>
    <property type="project" value="TreeGrafter"/>
</dbReference>
<evidence type="ECO:0000313" key="8">
    <source>
        <dbReference type="Proteomes" id="UP000559256"/>
    </source>
</evidence>
<dbReference type="GO" id="GO:0035861">
    <property type="term" value="C:site of double-strand break"/>
    <property type="evidence" value="ECO:0007669"/>
    <property type="project" value="TreeGrafter"/>
</dbReference>
<evidence type="ECO:0000256" key="3">
    <source>
        <dbReference type="ARBA" id="ARBA00023125"/>
    </source>
</evidence>
<keyword evidence="3" id="KW-0238">DNA-binding</keyword>
<dbReference type="InterPro" id="IPR001087">
    <property type="entry name" value="GDSL"/>
</dbReference>
<dbReference type="InterPro" id="IPR012340">
    <property type="entry name" value="NA-bd_OB-fold"/>
</dbReference>
<dbReference type="SUPFAM" id="SSF46785">
    <property type="entry name" value="Winged helix' DNA-binding domain"/>
    <property type="match status" value="1"/>
</dbReference>
<dbReference type="SUPFAM" id="SSF52266">
    <property type="entry name" value="SGNH hydrolase"/>
    <property type="match status" value="1"/>
</dbReference>
<feature type="region of interest" description="Disordered" evidence="5">
    <location>
        <begin position="164"/>
        <end position="186"/>
    </location>
</feature>
<gene>
    <name evidence="7" type="ORF">D9758_000632</name>
</gene>
<dbReference type="GO" id="GO:0000781">
    <property type="term" value="C:chromosome, telomeric region"/>
    <property type="evidence" value="ECO:0007669"/>
    <property type="project" value="TreeGrafter"/>
</dbReference>
<name>A0A8H5GZL5_9AGAR</name>
<evidence type="ECO:0000259" key="6">
    <source>
        <dbReference type="Pfam" id="PF08784"/>
    </source>
</evidence>
<dbReference type="EMBL" id="JAACJM010000003">
    <property type="protein sequence ID" value="KAF5373877.1"/>
    <property type="molecule type" value="Genomic_DNA"/>
</dbReference>
<dbReference type="InterPro" id="IPR040260">
    <property type="entry name" value="RFA2-like"/>
</dbReference>
<dbReference type="GO" id="GO:0003697">
    <property type="term" value="F:single-stranded DNA binding"/>
    <property type="evidence" value="ECO:0007669"/>
    <property type="project" value="TreeGrafter"/>
</dbReference>
<dbReference type="GO" id="GO:0005662">
    <property type="term" value="C:DNA replication factor A complex"/>
    <property type="evidence" value="ECO:0007669"/>
    <property type="project" value="TreeGrafter"/>
</dbReference>
<dbReference type="GO" id="GO:0006260">
    <property type="term" value="P:DNA replication"/>
    <property type="evidence" value="ECO:0007669"/>
    <property type="project" value="TreeGrafter"/>
</dbReference>
<dbReference type="GO" id="GO:0016788">
    <property type="term" value="F:hydrolase activity, acting on ester bonds"/>
    <property type="evidence" value="ECO:0007669"/>
    <property type="project" value="InterPro"/>
</dbReference>
<dbReference type="SUPFAM" id="SSF50249">
    <property type="entry name" value="Nucleic acid-binding proteins"/>
    <property type="match status" value="1"/>
</dbReference>
<dbReference type="Pfam" id="PF08784">
    <property type="entry name" value="RPA_C"/>
    <property type="match status" value="1"/>
</dbReference>
<dbReference type="GO" id="GO:0006289">
    <property type="term" value="P:nucleotide-excision repair"/>
    <property type="evidence" value="ECO:0007669"/>
    <property type="project" value="TreeGrafter"/>
</dbReference>
<dbReference type="PANTHER" id="PTHR13989">
    <property type="entry name" value="REPLICATION PROTEIN A-RELATED"/>
    <property type="match status" value="1"/>
</dbReference>
<protein>
    <recommendedName>
        <fullName evidence="6">Replication protein A C-terminal domain-containing protein</fullName>
    </recommendedName>
</protein>
<dbReference type="InterPro" id="IPR014892">
    <property type="entry name" value="RPA_C"/>
</dbReference>
<accession>A0A8H5GZL5</accession>
<evidence type="ECO:0000256" key="1">
    <source>
        <dbReference type="ARBA" id="ARBA00004123"/>
    </source>
</evidence>
<feature type="region of interest" description="Disordered" evidence="5">
    <location>
        <begin position="1"/>
        <end position="29"/>
    </location>
</feature>
<keyword evidence="8" id="KW-1185">Reference proteome</keyword>
<dbReference type="InterPro" id="IPR036388">
    <property type="entry name" value="WH-like_DNA-bd_sf"/>
</dbReference>
<dbReference type="Pfam" id="PF00657">
    <property type="entry name" value="Lipase_GDSL"/>
    <property type="match status" value="1"/>
</dbReference>
<dbReference type="OrthoDB" id="1600564at2759"/>
<dbReference type="CDD" id="cd04478">
    <property type="entry name" value="RPA2_DBD_D"/>
    <property type="match status" value="1"/>
</dbReference>
<feature type="domain" description="Replication protein A C-terminal" evidence="6">
    <location>
        <begin position="166"/>
        <end position="262"/>
    </location>
</feature>
<evidence type="ECO:0000313" key="7">
    <source>
        <dbReference type="EMBL" id="KAF5373877.1"/>
    </source>
</evidence>
<organism evidence="7 8">
    <name type="scientific">Tetrapyrgos nigripes</name>
    <dbReference type="NCBI Taxonomy" id="182062"/>
    <lineage>
        <taxon>Eukaryota</taxon>
        <taxon>Fungi</taxon>
        <taxon>Dikarya</taxon>
        <taxon>Basidiomycota</taxon>
        <taxon>Agaricomycotina</taxon>
        <taxon>Agaricomycetes</taxon>
        <taxon>Agaricomycetidae</taxon>
        <taxon>Agaricales</taxon>
        <taxon>Marasmiineae</taxon>
        <taxon>Marasmiaceae</taxon>
        <taxon>Tetrapyrgos</taxon>
    </lineage>
</organism>
<sequence>MSQGGGFYATQSSPYGGSPGGGSLERSELSNSVRPLTIAQFGKATQAHTDAPWTVDEMEIGQVTLVAHVVNINRQATNCQYTLEDGTGSMEARHWLEGSEEDNRKWGNIEENTYARVTGNLKAFNARRYLNATNISPIEDPHELYYHLLETVYVTMMLKHGPPVSGGQPGQITSGSGSGSMSAYTAQPAQQVDENPDWASLPKLQRQIVNIISAQPENDEGGVHVSAIAKALNGQNVQAHEISDALDHLMDMGHVYTTCDDQHFQNKLKKARHIGALPGFSLQMSKALQVSVNWPGFSGIKKLMIFGDSYSSVGYTGSEQSCPSASNPLGVPYPGAPRSMWNEPKTPNWVGHLITKYVSEPRFDPKTKQQAEEYCNAPLLVYDYAVGGQTVSGVVCQIEAQFLPGVGKKPEWALWTASESLFVTWVGINDCGYHRDTSEETMSSLFESQEKLYQAGARNFMFIDVPPIHRCPAVSKRRETEASEAYLNWNTALQKSLDIFTKSHSDVTLLLFSSFEVFSAILDNPVSYGFQASQIRERFGEIWSDDLHPTSKVHDILATRLADFLNTVST</sequence>
<dbReference type="Proteomes" id="UP000559256">
    <property type="component" value="Unassembled WGS sequence"/>
</dbReference>
<keyword evidence="4" id="KW-0539">Nucleus</keyword>